<keyword evidence="5 7" id="KW-1133">Transmembrane helix</keyword>
<name>A0A9D1KII0_9MOLU</name>
<feature type="transmembrane region" description="Helical" evidence="7">
    <location>
        <begin position="78"/>
        <end position="96"/>
    </location>
</feature>
<feature type="transmembrane region" description="Helical" evidence="7">
    <location>
        <begin position="6"/>
        <end position="24"/>
    </location>
</feature>
<feature type="transmembrane region" description="Helical" evidence="7">
    <location>
        <begin position="103"/>
        <end position="124"/>
    </location>
</feature>
<dbReference type="InterPro" id="IPR050133">
    <property type="entry name" value="NqrDE/RnfAE_oxidrdctase"/>
</dbReference>
<evidence type="ECO:0000256" key="3">
    <source>
        <dbReference type="ARBA" id="ARBA00022692"/>
    </source>
</evidence>
<feature type="transmembrane region" description="Helical" evidence="7">
    <location>
        <begin position="136"/>
        <end position="155"/>
    </location>
</feature>
<evidence type="ECO:0000256" key="2">
    <source>
        <dbReference type="ARBA" id="ARBA00022448"/>
    </source>
</evidence>
<feature type="transmembrane region" description="Helical" evidence="7">
    <location>
        <begin position="176"/>
        <end position="195"/>
    </location>
</feature>
<proteinExistence type="predicted"/>
<sequence length="196" mass="20762">MVWNMIVAFFLAIANAMLINNVTLSRFYGVCPFLGVSKKTSSALGMGIAVTFVIVLAAAICWPIYQLLSVCGIAYMDTITYILVIASIVQLVEMFIKKFSPSLYKALGVYLPLITTNCAVLGVAQGNSSQGLSFGASMAEAIGTGLGFALVIYIFSCIRYRLDAANTPRAFKGIPIALATAALMSLAFLGLTGMIG</sequence>
<evidence type="ECO:0000256" key="6">
    <source>
        <dbReference type="ARBA" id="ARBA00023136"/>
    </source>
</evidence>
<dbReference type="Proteomes" id="UP000886758">
    <property type="component" value="Unassembled WGS sequence"/>
</dbReference>
<dbReference type="GO" id="GO:0012505">
    <property type="term" value="C:endomembrane system"/>
    <property type="evidence" value="ECO:0007669"/>
    <property type="project" value="UniProtKB-SubCell"/>
</dbReference>
<dbReference type="Pfam" id="PF02508">
    <property type="entry name" value="Rnf-Nqr"/>
    <property type="match status" value="1"/>
</dbReference>
<dbReference type="InterPro" id="IPR003667">
    <property type="entry name" value="NqrDE/RnfAE"/>
</dbReference>
<evidence type="ECO:0000313" key="9">
    <source>
        <dbReference type="Proteomes" id="UP000886758"/>
    </source>
</evidence>
<comment type="subcellular location">
    <subcellularLocation>
        <location evidence="1">Endomembrane system</location>
        <topology evidence="1">Multi-pass membrane protein</topology>
    </subcellularLocation>
</comment>
<gene>
    <name evidence="8" type="ORF">IAD46_00595</name>
</gene>
<dbReference type="PANTHER" id="PTHR30335">
    <property type="entry name" value="INTEGRAL MEMBRANE PROTEIN OF SOXR-REDUCING COMPLEX"/>
    <property type="match status" value="1"/>
</dbReference>
<dbReference type="EMBL" id="DVLF01000021">
    <property type="protein sequence ID" value="HIT49502.1"/>
    <property type="molecule type" value="Genomic_DNA"/>
</dbReference>
<feature type="transmembrane region" description="Helical" evidence="7">
    <location>
        <begin position="44"/>
        <end position="66"/>
    </location>
</feature>
<evidence type="ECO:0000256" key="5">
    <source>
        <dbReference type="ARBA" id="ARBA00022989"/>
    </source>
</evidence>
<organism evidence="8 9">
    <name type="scientific">Candidatus Pelethenecus faecipullorum</name>
    <dbReference type="NCBI Taxonomy" id="2840900"/>
    <lineage>
        <taxon>Bacteria</taxon>
        <taxon>Bacillati</taxon>
        <taxon>Mycoplasmatota</taxon>
        <taxon>Mollicutes</taxon>
        <taxon>Candidatus Pelethenecus</taxon>
    </lineage>
</organism>
<comment type="caution">
    <text evidence="8">The sequence shown here is derived from an EMBL/GenBank/DDBJ whole genome shotgun (WGS) entry which is preliminary data.</text>
</comment>
<dbReference type="PIRSF" id="PIRSF006102">
    <property type="entry name" value="NQR_DE"/>
    <property type="match status" value="1"/>
</dbReference>
<dbReference type="PANTHER" id="PTHR30335:SF0">
    <property type="entry name" value="ION-TRANSLOCATING OXIDOREDUCTASE COMPLEX SUBUNIT A"/>
    <property type="match status" value="1"/>
</dbReference>
<reference evidence="8" key="2">
    <citation type="journal article" date="2021" name="PeerJ">
        <title>Extensive microbial diversity within the chicken gut microbiome revealed by metagenomics and culture.</title>
        <authorList>
            <person name="Gilroy R."/>
            <person name="Ravi A."/>
            <person name="Getino M."/>
            <person name="Pursley I."/>
            <person name="Horton D.L."/>
            <person name="Alikhan N.F."/>
            <person name="Baker D."/>
            <person name="Gharbi K."/>
            <person name="Hall N."/>
            <person name="Watson M."/>
            <person name="Adriaenssens E.M."/>
            <person name="Foster-Nyarko E."/>
            <person name="Jarju S."/>
            <person name="Secka A."/>
            <person name="Antonio M."/>
            <person name="Oren A."/>
            <person name="Chaudhuri R.R."/>
            <person name="La Ragione R."/>
            <person name="Hildebrand F."/>
            <person name="Pallen M.J."/>
        </authorList>
    </citation>
    <scope>NUCLEOTIDE SEQUENCE</scope>
    <source>
        <strain evidence="8">ChiW17-6978</strain>
    </source>
</reference>
<evidence type="ECO:0000256" key="7">
    <source>
        <dbReference type="SAM" id="Phobius"/>
    </source>
</evidence>
<protein>
    <submittedName>
        <fullName evidence="8">Electron transport complex subunit RsxA</fullName>
    </submittedName>
</protein>
<evidence type="ECO:0000256" key="1">
    <source>
        <dbReference type="ARBA" id="ARBA00004127"/>
    </source>
</evidence>
<keyword evidence="3 7" id="KW-0812">Transmembrane</keyword>
<keyword evidence="2" id="KW-0813">Transport</keyword>
<accession>A0A9D1KII0</accession>
<evidence type="ECO:0000313" key="8">
    <source>
        <dbReference type="EMBL" id="HIT49502.1"/>
    </source>
</evidence>
<keyword evidence="4" id="KW-1278">Translocase</keyword>
<dbReference type="GO" id="GO:0005886">
    <property type="term" value="C:plasma membrane"/>
    <property type="evidence" value="ECO:0007669"/>
    <property type="project" value="TreeGrafter"/>
</dbReference>
<reference evidence="8" key="1">
    <citation type="submission" date="2020-10" db="EMBL/GenBank/DDBJ databases">
        <authorList>
            <person name="Gilroy R."/>
        </authorList>
    </citation>
    <scope>NUCLEOTIDE SEQUENCE</scope>
    <source>
        <strain evidence="8">ChiW17-6978</strain>
    </source>
</reference>
<evidence type="ECO:0000256" key="4">
    <source>
        <dbReference type="ARBA" id="ARBA00022967"/>
    </source>
</evidence>
<keyword evidence="6 7" id="KW-0472">Membrane</keyword>
<dbReference type="AlphaFoldDB" id="A0A9D1KII0"/>